<evidence type="ECO:0000256" key="1">
    <source>
        <dbReference type="SAM" id="MobiDB-lite"/>
    </source>
</evidence>
<reference evidence="2 3" key="1">
    <citation type="submission" date="2019-10" db="EMBL/GenBank/DDBJ databases">
        <authorList>
            <consortium name="Melissa Lawson"/>
            <person name="O'neill I."/>
        </authorList>
    </citation>
    <scope>NUCLEOTIDE SEQUENCE [LARGE SCALE GENOMIC DNA]</scope>
    <source>
        <strain evidence="2">LH_23</strain>
    </source>
</reference>
<comment type="caution">
    <text evidence="2">The sequence shown here is derived from an EMBL/GenBank/DDBJ whole genome shotgun (WGS) entry which is preliminary data.</text>
</comment>
<evidence type="ECO:0000313" key="3">
    <source>
        <dbReference type="Proteomes" id="UP000494246"/>
    </source>
</evidence>
<dbReference type="Gene3D" id="3.90.226.10">
    <property type="entry name" value="2-enoyl-CoA Hydratase, Chain A, domain 1"/>
    <property type="match status" value="1"/>
</dbReference>
<protein>
    <submittedName>
        <fullName evidence="2">Serine dehydrogenase proteinase</fullName>
    </submittedName>
</protein>
<dbReference type="InterPro" id="IPR029045">
    <property type="entry name" value="ClpP/crotonase-like_dom_sf"/>
</dbReference>
<dbReference type="PANTHER" id="PTHR35984">
    <property type="entry name" value="PERIPLASMIC SERINE PROTEASE"/>
    <property type="match status" value="1"/>
</dbReference>
<sequence>MPSWGETLDEVNSREQNGEESVLDHMIRERIAAFSAKRGRNVICYYSSWLQKPNRDDTGINDLDMNGFMNAVKDMDRSKGLDLVLHTPGGAVAATESVISYLHGCFGRDMVAFVPQLAMSGGTMMACACREIYMGRQSSIGPTDPQFGGTPASGIVEEFQKAVESVRKDPGMAALWGTIIGKYPPAYIGESEKALRVSAEILSKSLKENMFAENPEKVDEVVSRLTSHADSGMHDRHFSIDTARSMGLIVKTLEDDDVIQDMVLSIHHVFMILFHQSNAVKIISSGDHAWVINASN</sequence>
<dbReference type="Proteomes" id="UP000494246">
    <property type="component" value="Unassembled WGS sequence"/>
</dbReference>
<dbReference type="EMBL" id="CABWKH010000012">
    <property type="protein sequence ID" value="VWQ34548.1"/>
    <property type="molecule type" value="Genomic_DNA"/>
</dbReference>
<feature type="region of interest" description="Disordered" evidence="1">
    <location>
        <begin position="1"/>
        <end position="20"/>
    </location>
</feature>
<dbReference type="Pfam" id="PF01972">
    <property type="entry name" value="SDH_protease"/>
    <property type="match status" value="1"/>
</dbReference>
<gene>
    <name evidence="2" type="ORF">BIFLH23_00782</name>
</gene>
<dbReference type="GO" id="GO:0016020">
    <property type="term" value="C:membrane"/>
    <property type="evidence" value="ECO:0007669"/>
    <property type="project" value="InterPro"/>
</dbReference>
<proteinExistence type="predicted"/>
<accession>A0A8U0LDL9</accession>
<dbReference type="AlphaFoldDB" id="A0A8U0LDL9"/>
<organism evidence="2 3">
    <name type="scientific">Bifidobacterium longum subsp. infantis</name>
    <dbReference type="NCBI Taxonomy" id="1682"/>
    <lineage>
        <taxon>Bacteria</taxon>
        <taxon>Bacillati</taxon>
        <taxon>Actinomycetota</taxon>
        <taxon>Actinomycetes</taxon>
        <taxon>Bifidobacteriales</taxon>
        <taxon>Bifidobacteriaceae</taxon>
        <taxon>Bifidobacterium</taxon>
    </lineage>
</organism>
<dbReference type="SUPFAM" id="SSF52096">
    <property type="entry name" value="ClpP/crotonase"/>
    <property type="match status" value="1"/>
</dbReference>
<name>A0A8U0LDL9_BIFLI</name>
<dbReference type="InterPro" id="IPR002825">
    <property type="entry name" value="Pept_S49_ser-pept_pro"/>
</dbReference>
<dbReference type="PANTHER" id="PTHR35984:SF1">
    <property type="entry name" value="PERIPLASMIC SERINE PROTEASE"/>
    <property type="match status" value="1"/>
</dbReference>
<evidence type="ECO:0000313" key="2">
    <source>
        <dbReference type="EMBL" id="VWQ34548.1"/>
    </source>
</evidence>
<feature type="compositionally biased region" description="Basic and acidic residues" evidence="1">
    <location>
        <begin position="11"/>
        <end position="20"/>
    </location>
</feature>